<dbReference type="EMBL" id="SRMA01024324">
    <property type="protein sequence ID" value="TRZ00634.1"/>
    <property type="molecule type" value="Genomic_DNA"/>
</dbReference>
<comment type="caution">
    <text evidence="2">The sequence shown here is derived from an EMBL/GenBank/DDBJ whole genome shotgun (WGS) entry which is preliminary data.</text>
</comment>
<evidence type="ECO:0000256" key="1">
    <source>
        <dbReference type="SAM" id="MobiDB-lite"/>
    </source>
</evidence>
<gene>
    <name evidence="2" type="ORF">DNTS_015393</name>
</gene>
<keyword evidence="3" id="KW-1185">Reference proteome</keyword>
<reference evidence="2 3" key="1">
    <citation type="journal article" date="2019" name="Sci. Data">
        <title>Hybrid genome assembly and annotation of Danionella translucida.</title>
        <authorList>
            <person name="Kadobianskyi M."/>
            <person name="Schulze L."/>
            <person name="Schuelke M."/>
            <person name="Judkewitz B."/>
        </authorList>
    </citation>
    <scope>NUCLEOTIDE SEQUENCE [LARGE SCALE GENOMIC DNA]</scope>
    <source>
        <strain evidence="2 3">Bolton</strain>
    </source>
</reference>
<feature type="region of interest" description="Disordered" evidence="1">
    <location>
        <begin position="1"/>
        <end position="22"/>
    </location>
</feature>
<protein>
    <submittedName>
        <fullName evidence="2">Uncharacterized protein</fullName>
    </submittedName>
</protein>
<feature type="compositionally biased region" description="Polar residues" evidence="1">
    <location>
        <begin position="1"/>
        <end position="12"/>
    </location>
</feature>
<evidence type="ECO:0000313" key="3">
    <source>
        <dbReference type="Proteomes" id="UP000316079"/>
    </source>
</evidence>
<dbReference type="AlphaFoldDB" id="A0A553REN4"/>
<organism evidence="2 3">
    <name type="scientific">Danionella cerebrum</name>
    <dbReference type="NCBI Taxonomy" id="2873325"/>
    <lineage>
        <taxon>Eukaryota</taxon>
        <taxon>Metazoa</taxon>
        <taxon>Chordata</taxon>
        <taxon>Craniata</taxon>
        <taxon>Vertebrata</taxon>
        <taxon>Euteleostomi</taxon>
        <taxon>Actinopterygii</taxon>
        <taxon>Neopterygii</taxon>
        <taxon>Teleostei</taxon>
        <taxon>Ostariophysi</taxon>
        <taxon>Cypriniformes</taxon>
        <taxon>Danionidae</taxon>
        <taxon>Danioninae</taxon>
        <taxon>Danionella</taxon>
    </lineage>
</organism>
<feature type="region of interest" description="Disordered" evidence="1">
    <location>
        <begin position="84"/>
        <end position="107"/>
    </location>
</feature>
<sequence>MGVVTDSATSGAVENCSEPRHTATLVTRLPGSEEDADAGAASDSLRIAGVSALEEQQLLHQLQDILSLLQRDSDLPEDTCHLHAPERNPCAGDNTHTFMPQSEDGEDEVAAMTSLEDELDTGSDLTTGLGPAHFLLRHRNRQ</sequence>
<dbReference type="Proteomes" id="UP000316079">
    <property type="component" value="Unassembled WGS sequence"/>
</dbReference>
<proteinExistence type="predicted"/>
<name>A0A553REN4_9TELE</name>
<evidence type="ECO:0000313" key="2">
    <source>
        <dbReference type="EMBL" id="TRZ00634.1"/>
    </source>
</evidence>
<accession>A0A553REN4</accession>